<sequence>MAFLCLIPYQSNHIPAKFFIPCPELLKLPLYWVTRCVRGVASAQYRF</sequence>
<dbReference type="Proteomes" id="UP000005959">
    <property type="component" value="Unassembled WGS sequence"/>
</dbReference>
<gene>
    <name evidence="1" type="ORF">HMPREF0454_02555</name>
</gene>
<protein>
    <submittedName>
        <fullName evidence="1">Uncharacterized protein</fullName>
    </submittedName>
</protein>
<comment type="caution">
    <text evidence="1">The sequence shown here is derived from an EMBL/GenBank/DDBJ whole genome shotgun (WGS) entry which is preliminary data.</text>
</comment>
<name>G9Y7N1_HAFAL</name>
<evidence type="ECO:0000313" key="2">
    <source>
        <dbReference type="Proteomes" id="UP000005959"/>
    </source>
</evidence>
<dbReference type="AlphaFoldDB" id="G9Y7N1"/>
<proteinExistence type="predicted"/>
<dbReference type="HOGENOM" id="CLU_3168709_0_0_6"/>
<dbReference type="EMBL" id="AGCI01000062">
    <property type="protein sequence ID" value="EHM41878.1"/>
    <property type="molecule type" value="Genomic_DNA"/>
</dbReference>
<accession>G9Y7N1</accession>
<evidence type="ECO:0000313" key="1">
    <source>
        <dbReference type="EMBL" id="EHM41878.1"/>
    </source>
</evidence>
<organism evidence="1 2">
    <name type="scientific">Hafnia alvei ATCC 51873</name>
    <dbReference type="NCBI Taxonomy" id="1002364"/>
    <lineage>
        <taxon>Bacteria</taxon>
        <taxon>Pseudomonadati</taxon>
        <taxon>Pseudomonadota</taxon>
        <taxon>Gammaproteobacteria</taxon>
        <taxon>Enterobacterales</taxon>
        <taxon>Hafniaceae</taxon>
        <taxon>Hafnia</taxon>
    </lineage>
</organism>
<reference evidence="1 2" key="1">
    <citation type="submission" date="2011-08" db="EMBL/GenBank/DDBJ databases">
        <authorList>
            <person name="Weinstock G."/>
            <person name="Sodergren E."/>
            <person name="Clifton S."/>
            <person name="Fulton L."/>
            <person name="Fulton B."/>
            <person name="Courtney L."/>
            <person name="Fronick C."/>
            <person name="Harrison M."/>
            <person name="Strong C."/>
            <person name="Farmer C."/>
            <person name="Delahaunty K."/>
            <person name="Markovic C."/>
            <person name="Hall O."/>
            <person name="Minx P."/>
            <person name="Tomlinson C."/>
            <person name="Mitreva M."/>
            <person name="Hou S."/>
            <person name="Chen J."/>
            <person name="Wollam A."/>
            <person name="Pepin K.H."/>
            <person name="Johnson M."/>
            <person name="Bhonagiri V."/>
            <person name="Zhang X."/>
            <person name="Suruliraj S."/>
            <person name="Warren W."/>
            <person name="Chinwalla A."/>
            <person name="Mardis E.R."/>
            <person name="Wilson R.K."/>
        </authorList>
    </citation>
    <scope>NUCLEOTIDE SEQUENCE [LARGE SCALE GENOMIC DNA]</scope>
    <source>
        <strain evidence="1 2">ATCC 51873</strain>
    </source>
</reference>